<dbReference type="Gene3D" id="1.20.1280.50">
    <property type="match status" value="1"/>
</dbReference>
<keyword evidence="1" id="KW-0732">Signal</keyword>
<gene>
    <name evidence="3" type="ORF">OH76DRAFT_1417160</name>
</gene>
<dbReference type="STRING" id="139420.A0A371DH20"/>
<feature type="chain" id="PRO_5016672618" description="F-box domain-containing protein" evidence="1">
    <location>
        <begin position="20"/>
        <end position="556"/>
    </location>
</feature>
<accession>A0A371DH20</accession>
<evidence type="ECO:0000313" key="4">
    <source>
        <dbReference type="Proteomes" id="UP000256964"/>
    </source>
</evidence>
<proteinExistence type="predicted"/>
<sequence>MQLLSSISVLQSILPGLQAQSHTSGHTTVHRLPNEILIAIFKEVLSGYQRGATYRLDGREDAWVDTSALVKLTHVCRRWRDTALYYPPLWTRINGQHRGRLQAFLERSHGAPLSLYLHTGLRDLRDILLRNASRLKRLDLNILTGMDKTQWSGLTTIMADSLECFTLSGRCFDEETRSLTHTLLFGRESLPLKALAVYRMCGWVPVNSFPGLTHLYIAFVPRVAYPITALFQVLRAAARLQYVHLSSVPDCSAEKKLETSISLPDVRSLVITQSYMDNAFHLVSTLSLPRNAYVRLDDLDFNLFHGLPPLPCLPVTEEANQLYILVQGSFLRMICEGPSSGLWVQMGYDLLNDHDASLLDEWLSSLPSTLRLEQITSLRLCTGDHPQIFQMLLPYLPRLSDLRVFFDIQYERESAHGRTAVAPVLYSSLGQDTPFLVPHLESMSVEIECGPLHVAPDVAADELGCMLAARASKGCPVQTFTIRPFAGCKWADEDVFSIVDRGLSTIRDRHQIVVVPPSPARLPSYERERCWESEEAEKYWELSNSDKPGVYLKFLP</sequence>
<evidence type="ECO:0000256" key="1">
    <source>
        <dbReference type="SAM" id="SignalP"/>
    </source>
</evidence>
<feature type="signal peptide" evidence="1">
    <location>
        <begin position="1"/>
        <end position="19"/>
    </location>
</feature>
<dbReference type="Proteomes" id="UP000256964">
    <property type="component" value="Unassembled WGS sequence"/>
</dbReference>
<name>A0A371DH20_9APHY</name>
<dbReference type="SUPFAM" id="SSF81383">
    <property type="entry name" value="F-box domain"/>
    <property type="match status" value="1"/>
</dbReference>
<organism evidence="3 4">
    <name type="scientific">Lentinus brumalis</name>
    <dbReference type="NCBI Taxonomy" id="2498619"/>
    <lineage>
        <taxon>Eukaryota</taxon>
        <taxon>Fungi</taxon>
        <taxon>Dikarya</taxon>
        <taxon>Basidiomycota</taxon>
        <taxon>Agaricomycotina</taxon>
        <taxon>Agaricomycetes</taxon>
        <taxon>Polyporales</taxon>
        <taxon>Polyporaceae</taxon>
        <taxon>Lentinus</taxon>
    </lineage>
</organism>
<dbReference type="AlphaFoldDB" id="A0A371DH20"/>
<reference evidence="3 4" key="1">
    <citation type="journal article" date="2018" name="Biotechnol. Biofuels">
        <title>Integrative visual omics of the white-rot fungus Polyporus brumalis exposes the biotechnological potential of its oxidative enzymes for delignifying raw plant biomass.</title>
        <authorList>
            <person name="Miyauchi S."/>
            <person name="Rancon A."/>
            <person name="Drula E."/>
            <person name="Hage H."/>
            <person name="Chaduli D."/>
            <person name="Favel A."/>
            <person name="Grisel S."/>
            <person name="Henrissat B."/>
            <person name="Herpoel-Gimbert I."/>
            <person name="Ruiz-Duenas F.J."/>
            <person name="Chevret D."/>
            <person name="Hainaut M."/>
            <person name="Lin J."/>
            <person name="Wang M."/>
            <person name="Pangilinan J."/>
            <person name="Lipzen A."/>
            <person name="Lesage-Meessen L."/>
            <person name="Navarro D."/>
            <person name="Riley R."/>
            <person name="Grigoriev I.V."/>
            <person name="Zhou S."/>
            <person name="Raouche S."/>
            <person name="Rosso M.N."/>
        </authorList>
    </citation>
    <scope>NUCLEOTIDE SEQUENCE [LARGE SCALE GENOMIC DNA]</scope>
    <source>
        <strain evidence="3 4">BRFM 1820</strain>
    </source>
</reference>
<keyword evidence="4" id="KW-1185">Reference proteome</keyword>
<dbReference type="OrthoDB" id="2754196at2759"/>
<dbReference type="InterPro" id="IPR001810">
    <property type="entry name" value="F-box_dom"/>
</dbReference>
<protein>
    <recommendedName>
        <fullName evidence="2">F-box domain-containing protein</fullName>
    </recommendedName>
</protein>
<evidence type="ECO:0000313" key="3">
    <source>
        <dbReference type="EMBL" id="RDX51814.1"/>
    </source>
</evidence>
<dbReference type="EMBL" id="KZ857393">
    <property type="protein sequence ID" value="RDX51814.1"/>
    <property type="molecule type" value="Genomic_DNA"/>
</dbReference>
<dbReference type="Pfam" id="PF12937">
    <property type="entry name" value="F-box-like"/>
    <property type="match status" value="1"/>
</dbReference>
<feature type="domain" description="F-box" evidence="2">
    <location>
        <begin position="30"/>
        <end position="93"/>
    </location>
</feature>
<evidence type="ECO:0000259" key="2">
    <source>
        <dbReference type="Pfam" id="PF12937"/>
    </source>
</evidence>
<dbReference type="InterPro" id="IPR036047">
    <property type="entry name" value="F-box-like_dom_sf"/>
</dbReference>